<evidence type="ECO:0000256" key="2">
    <source>
        <dbReference type="SAM" id="Phobius"/>
    </source>
</evidence>
<keyword evidence="2" id="KW-0472">Membrane</keyword>
<evidence type="ECO:0000313" key="4">
    <source>
        <dbReference type="EMBL" id="QTL35004.1"/>
    </source>
</evidence>
<dbReference type="InterPro" id="IPR002559">
    <property type="entry name" value="Transposase_11"/>
</dbReference>
<organism evidence="4 5">
    <name type="scientific">Pseudoalteromonas viridis</name>
    <dbReference type="NCBI Taxonomy" id="339617"/>
    <lineage>
        <taxon>Bacteria</taxon>
        <taxon>Pseudomonadati</taxon>
        <taxon>Pseudomonadota</taxon>
        <taxon>Gammaproteobacteria</taxon>
        <taxon>Alteromonadales</taxon>
        <taxon>Pseudoalteromonadaceae</taxon>
        <taxon>Pseudoalteromonas</taxon>
    </lineage>
</organism>
<dbReference type="InterPro" id="IPR047658">
    <property type="entry name" value="IS4-like_transpos"/>
</dbReference>
<evidence type="ECO:0000259" key="3">
    <source>
        <dbReference type="Pfam" id="PF01609"/>
    </source>
</evidence>
<reference evidence="4 5" key="1">
    <citation type="submission" date="2021-03" db="EMBL/GenBank/DDBJ databases">
        <title>Complete Genome of Pseudoalteromonas viridis Strain BBR56, a new biocontrol bacterial candidate.</title>
        <authorList>
            <person name="Handayani D.P."/>
            <person name="Isnansetyo A."/>
            <person name="Istiqomah I."/>
            <person name="Jumina J."/>
        </authorList>
    </citation>
    <scope>NUCLEOTIDE SEQUENCE [LARGE SCALE GENOMIC DNA]</scope>
    <source>
        <strain evidence="4 5">BBR56</strain>
    </source>
</reference>
<dbReference type="PANTHER" id="PTHR35404:SF8">
    <property type="entry name" value="TRANSPOSASE OF TN10"/>
    <property type="match status" value="1"/>
</dbReference>
<evidence type="ECO:0000256" key="1">
    <source>
        <dbReference type="SAM" id="MobiDB-lite"/>
    </source>
</evidence>
<feature type="region of interest" description="Disordered" evidence="1">
    <location>
        <begin position="237"/>
        <end position="257"/>
    </location>
</feature>
<feature type="transmembrane region" description="Helical" evidence="2">
    <location>
        <begin position="323"/>
        <end position="342"/>
    </location>
</feature>
<dbReference type="PANTHER" id="PTHR35404">
    <property type="entry name" value="TRANSPOSASE OF TN10"/>
    <property type="match status" value="1"/>
</dbReference>
<evidence type="ECO:0000313" key="5">
    <source>
        <dbReference type="Proteomes" id="UP000665025"/>
    </source>
</evidence>
<keyword evidence="5" id="KW-1185">Reference proteome</keyword>
<proteinExistence type="predicted"/>
<gene>
    <name evidence="4" type="ORF">J5X90_15970</name>
</gene>
<keyword evidence="2" id="KW-1133">Transmembrane helix</keyword>
<dbReference type="Gene3D" id="3.90.350.10">
    <property type="entry name" value="Transposase Inhibitor Protein From Tn5, Chain A, domain 1"/>
    <property type="match status" value="1"/>
</dbReference>
<dbReference type="NCBIfam" id="NF033591">
    <property type="entry name" value="transpos_IS4_2"/>
    <property type="match status" value="1"/>
</dbReference>
<dbReference type="RefSeq" id="WP_209052036.1">
    <property type="nucleotide sequence ID" value="NZ_CP072425.1"/>
</dbReference>
<dbReference type="InterPro" id="IPR012337">
    <property type="entry name" value="RNaseH-like_sf"/>
</dbReference>
<keyword evidence="2" id="KW-0812">Transmembrane</keyword>
<accession>A0ABX7V2F5</accession>
<protein>
    <submittedName>
        <fullName evidence="4">IS4 family transposase</fullName>
    </submittedName>
</protein>
<dbReference type="Proteomes" id="UP000665025">
    <property type="component" value="Chromosome 1"/>
</dbReference>
<dbReference type="Pfam" id="PF01609">
    <property type="entry name" value="DDE_Tnp_1"/>
    <property type="match status" value="1"/>
</dbReference>
<dbReference type="EMBL" id="CP072425">
    <property type="protein sequence ID" value="QTL35004.1"/>
    <property type="molecule type" value="Genomic_DNA"/>
</dbReference>
<dbReference type="SUPFAM" id="SSF53098">
    <property type="entry name" value="Ribonuclease H-like"/>
    <property type="match status" value="1"/>
</dbReference>
<feature type="domain" description="Transposase IS4-like" evidence="3">
    <location>
        <begin position="118"/>
        <end position="312"/>
    </location>
</feature>
<name>A0ABX7V2F5_9GAMM</name>
<sequence>MRDTTILHDMLRKNCPQIHARRLDSLMLATETLLDCNQLSLTELGRNMKGPVAAKHNIKRMDRLLGNTAMHNDRLAIYRFHARLTCGANLMPILLVDWADVREQLRLMTLRASVSIQGRSMIVYERTFTFAQYNSPKSHQLFLDELASILPDKCIPLTVTDAGYRNTWFRQVDKKGWFWLGRVRGKVTYQHKNSEDWHVNQALYPSATPRGRYIGEVKLGRKSPISCHLHLYKAKQKGRTDRRSSKAGRHHTAQKSYRTGSKEPWLLATNLPAELFKPKRVVSLYAKRMQIEESFRDLKSPQYGMGLRHSKNSKSRCPNRLDILLLLSLLATIILWWIGLYAQHSNWQRKFQANTIRDRAVLSTVRLGKEVRRRTDYVMTGKQLRWAIREYVGLIHLLGRPQL</sequence>